<keyword evidence="1" id="KW-0812">Transmembrane</keyword>
<keyword evidence="1" id="KW-1133">Transmembrane helix</keyword>
<keyword evidence="1" id="KW-0472">Membrane</keyword>
<evidence type="ECO:0000256" key="1">
    <source>
        <dbReference type="SAM" id="Phobius"/>
    </source>
</evidence>
<name>A0AAV8YB03_9CUCU</name>
<dbReference type="EMBL" id="JAPWTK010000156">
    <property type="protein sequence ID" value="KAJ8947669.1"/>
    <property type="molecule type" value="Genomic_DNA"/>
</dbReference>
<feature type="transmembrane region" description="Helical" evidence="1">
    <location>
        <begin position="166"/>
        <end position="190"/>
    </location>
</feature>
<dbReference type="Proteomes" id="UP001162162">
    <property type="component" value="Unassembled WGS sequence"/>
</dbReference>
<feature type="transmembrane region" description="Helical" evidence="1">
    <location>
        <begin position="41"/>
        <end position="60"/>
    </location>
</feature>
<comment type="caution">
    <text evidence="2">The sequence shown here is derived from an EMBL/GenBank/DDBJ whole genome shotgun (WGS) entry which is preliminary data.</text>
</comment>
<reference evidence="2" key="1">
    <citation type="journal article" date="2023" name="Insect Mol. Biol.">
        <title>Genome sequencing provides insights into the evolution of gene families encoding plant cell wall-degrading enzymes in longhorned beetles.</title>
        <authorList>
            <person name="Shin N.R."/>
            <person name="Okamura Y."/>
            <person name="Kirsch R."/>
            <person name="Pauchet Y."/>
        </authorList>
    </citation>
    <scope>NUCLEOTIDE SEQUENCE</scope>
    <source>
        <strain evidence="2">AMC_N1</strain>
    </source>
</reference>
<accession>A0AAV8YB03</accession>
<proteinExistence type="predicted"/>
<keyword evidence="3" id="KW-1185">Reference proteome</keyword>
<dbReference type="AlphaFoldDB" id="A0AAV8YB03"/>
<organism evidence="2 3">
    <name type="scientific">Aromia moschata</name>
    <dbReference type="NCBI Taxonomy" id="1265417"/>
    <lineage>
        <taxon>Eukaryota</taxon>
        <taxon>Metazoa</taxon>
        <taxon>Ecdysozoa</taxon>
        <taxon>Arthropoda</taxon>
        <taxon>Hexapoda</taxon>
        <taxon>Insecta</taxon>
        <taxon>Pterygota</taxon>
        <taxon>Neoptera</taxon>
        <taxon>Endopterygota</taxon>
        <taxon>Coleoptera</taxon>
        <taxon>Polyphaga</taxon>
        <taxon>Cucujiformia</taxon>
        <taxon>Chrysomeloidea</taxon>
        <taxon>Cerambycidae</taxon>
        <taxon>Cerambycinae</taxon>
        <taxon>Callichromatini</taxon>
        <taxon>Aromia</taxon>
    </lineage>
</organism>
<feature type="transmembrane region" description="Helical" evidence="1">
    <location>
        <begin position="75"/>
        <end position="94"/>
    </location>
</feature>
<feature type="transmembrane region" description="Helical" evidence="1">
    <location>
        <begin position="135"/>
        <end position="160"/>
    </location>
</feature>
<sequence length="198" mass="22991">MSSTISTTELQTIPPRAIARLKMEEKPRLVRTSSIEKIRRFNNFICSQHYYILPALLSWLKSSQSGLQTSTEKTIFFFRSLIFNTFFYKFYLMVSKFGFSAGRSASKIQEDVRRALLAIISNFYRKFTNCVESTFLLAFAVYSACVLVVIHLAVVVYLMYLAFLPYGFIFMVGCIATINCLCYRTMFFFISNRSRSRK</sequence>
<evidence type="ECO:0000313" key="2">
    <source>
        <dbReference type="EMBL" id="KAJ8947669.1"/>
    </source>
</evidence>
<protein>
    <submittedName>
        <fullName evidence="2">Uncharacterized protein</fullName>
    </submittedName>
</protein>
<gene>
    <name evidence="2" type="ORF">NQ318_009553</name>
</gene>
<evidence type="ECO:0000313" key="3">
    <source>
        <dbReference type="Proteomes" id="UP001162162"/>
    </source>
</evidence>